<dbReference type="SUPFAM" id="SSF88713">
    <property type="entry name" value="Glycoside hydrolase/deacetylase"/>
    <property type="match status" value="1"/>
</dbReference>
<feature type="region of interest" description="Disordered" evidence="1">
    <location>
        <begin position="696"/>
        <end position="726"/>
    </location>
</feature>
<dbReference type="InterPro" id="IPR056827">
    <property type="entry name" value="CBM87_Agd3"/>
</dbReference>
<dbReference type="Pfam" id="PF25117">
    <property type="entry name" value="Agd3_C"/>
    <property type="match status" value="1"/>
</dbReference>
<sequence length="797" mass="90833">MKIFSSLLTFALLCIASVYSYTIGLKALVLHTQEDETFQNTIYGLESYGIPFDAFIINNTDHILTGNLSLYDEEGNPKYYLVILISGKLSSETADKTFTSSLSDEQWAYLDAYEQTFNVRRVTFSDTPESITGTSIYDASTWGNTYIQKIVGADNEIANEIYKRAGIKKDAPIATNNNFYHTPVTITNPDIATPVFYFEACEKIKERTVGAIYAKLEDGRERLSFFLPTASWSLDTIVLNHLWIHWGTRSIYNGIRRVTFSPHIDDVFISTNCVSTESSYESGITLGSESFRISKADLDDYLKFKDEILKKMPAGSSFNVDLAINGNGLLPVGDQLQVDGNRYVTLDYVKPMGEGMNNWPVEHYVPNWTDEYLAQDDLFQYFKNKENRSKFFWCSHTFTHENLDNASRSDVDNEIRVNIEMAKKLDLINEEWWSGRSIITPQISGLHSGDALEIFREYGIVSATGDISRADITNNSNPYLPFITTKGSSHVENFPIIPRSPTEIYFYASTPEEDTYIYNYMYHSYFGSDSTWEQILQRESTRALRLIMLLRHEAHQFHQANMRSDDSNEHQSLLQRWVEAVVNEYTKYADWPLVSLKLDDLNQLSIDRYNAEQCHASYKILVKDGYATEILINNPSEHDCVLPITVPDDVVRQSEYKFEQLGNDPLTVWVKVGANEESITLSPPLKWNPAFISSPATSTTTTKATTTAAPQPTTQPATQPTTPPATGDSTVYRHWFDDFFATDWYSCGNVEYECKQLKSDQCYAEVNQCWIKVPWPESGDLCNEMNVICAKIWTYVK</sequence>
<dbReference type="EMBL" id="MCFH01000007">
    <property type="protein sequence ID" value="ORX56605.1"/>
    <property type="molecule type" value="Genomic_DNA"/>
</dbReference>
<dbReference type="InterPro" id="IPR050788">
    <property type="entry name" value="Yeast_SRP1/TIP1_CWP"/>
</dbReference>
<feature type="signal peptide" evidence="2">
    <location>
        <begin position="1"/>
        <end position="20"/>
    </location>
</feature>
<evidence type="ECO:0000313" key="6">
    <source>
        <dbReference type="EMBL" id="ORX56605.1"/>
    </source>
</evidence>
<comment type="caution">
    <text evidence="6">The sequence shown here is derived from an EMBL/GenBank/DDBJ whole genome shotgun (WGS) entry which is preliminary data.</text>
</comment>
<evidence type="ECO:0000256" key="1">
    <source>
        <dbReference type="SAM" id="MobiDB-lite"/>
    </source>
</evidence>
<feature type="chain" id="PRO_5012892171" description="NodB homology domain-containing protein" evidence="2">
    <location>
        <begin position="21"/>
        <end position="797"/>
    </location>
</feature>
<evidence type="ECO:0000313" key="7">
    <source>
        <dbReference type="Proteomes" id="UP000193719"/>
    </source>
</evidence>
<reference evidence="6 7" key="1">
    <citation type="submission" date="2016-08" db="EMBL/GenBank/DDBJ databases">
        <title>Genomes of anaerobic fungi encode conserved fungal cellulosomes for biomass hydrolysis.</title>
        <authorList>
            <consortium name="DOE Joint Genome Institute"/>
            <person name="Haitjema C.H."/>
            <person name="Gilmore S.P."/>
            <person name="Henske J.K."/>
            <person name="Solomon K.V."/>
            <person name="De Groot R."/>
            <person name="Kuo A."/>
            <person name="Mondo S.J."/>
            <person name="Salamov A.A."/>
            <person name="Labutti K."/>
            <person name="Zhao Z."/>
            <person name="Chiniquy J."/>
            <person name="Barry K."/>
            <person name="Brewer H.M."/>
            <person name="Purvine S.O."/>
            <person name="Wright A.T."/>
            <person name="Boxma B."/>
            <person name="Van Alen T."/>
            <person name="Hackstein J.H."/>
            <person name="Baker S.E."/>
            <person name="Grigoriev I.V."/>
            <person name="O'Malley M.A."/>
        </authorList>
    </citation>
    <scope>NUCLEOTIDE SEQUENCE [LARGE SCALE GENOMIC DNA]</scope>
    <source>
        <strain evidence="7">finn</strain>
    </source>
</reference>
<dbReference type="STRING" id="1754191.A0A1Y1VII7"/>
<dbReference type="PANTHER" id="PTHR31002:SF34">
    <property type="entry name" value="CELL WALL PROTEIN CWP1-RELATED"/>
    <property type="match status" value="1"/>
</dbReference>
<dbReference type="OrthoDB" id="5151256at2759"/>
<evidence type="ECO:0000256" key="2">
    <source>
        <dbReference type="SAM" id="SignalP"/>
    </source>
</evidence>
<organism evidence="6 7">
    <name type="scientific">Piromyces finnis</name>
    <dbReference type="NCBI Taxonomy" id="1754191"/>
    <lineage>
        <taxon>Eukaryota</taxon>
        <taxon>Fungi</taxon>
        <taxon>Fungi incertae sedis</taxon>
        <taxon>Chytridiomycota</taxon>
        <taxon>Chytridiomycota incertae sedis</taxon>
        <taxon>Neocallimastigomycetes</taxon>
        <taxon>Neocallimastigales</taxon>
        <taxon>Neocallimastigaceae</taxon>
        <taxon>Piromyces</taxon>
    </lineage>
</organism>
<evidence type="ECO:0000259" key="5">
    <source>
        <dbReference type="Pfam" id="PF25117"/>
    </source>
</evidence>
<feature type="domain" description="Agd3 C-terminal" evidence="5">
    <location>
        <begin position="642"/>
        <end position="684"/>
    </location>
</feature>
<feature type="domain" description="Agd3 deacetylase" evidence="3">
    <location>
        <begin position="261"/>
        <end position="617"/>
    </location>
</feature>
<dbReference type="Proteomes" id="UP000193719">
    <property type="component" value="Unassembled WGS sequence"/>
</dbReference>
<keyword evidence="2" id="KW-0732">Signal</keyword>
<evidence type="ECO:0008006" key="8">
    <source>
        <dbReference type="Google" id="ProtNLM"/>
    </source>
</evidence>
<dbReference type="InterPro" id="IPR056826">
    <property type="entry name" value="Agd3_CE"/>
</dbReference>
<evidence type="ECO:0000259" key="4">
    <source>
        <dbReference type="Pfam" id="PF25116"/>
    </source>
</evidence>
<proteinExistence type="predicted"/>
<reference evidence="6 7" key="2">
    <citation type="submission" date="2016-08" db="EMBL/GenBank/DDBJ databases">
        <title>Pervasive Adenine N6-methylation of Active Genes in Fungi.</title>
        <authorList>
            <consortium name="DOE Joint Genome Institute"/>
            <person name="Mondo S.J."/>
            <person name="Dannebaum R.O."/>
            <person name="Kuo R.C."/>
            <person name="Labutti K."/>
            <person name="Haridas S."/>
            <person name="Kuo A."/>
            <person name="Salamov A."/>
            <person name="Ahrendt S.R."/>
            <person name="Lipzen A."/>
            <person name="Sullivan W."/>
            <person name="Andreopoulos W.B."/>
            <person name="Clum A."/>
            <person name="Lindquist E."/>
            <person name="Daum C."/>
            <person name="Ramamoorthy G.K."/>
            <person name="Gryganskyi A."/>
            <person name="Culley D."/>
            <person name="Magnuson J.K."/>
            <person name="James T.Y."/>
            <person name="O'Malley M.A."/>
            <person name="Stajich J.E."/>
            <person name="Spatafora J.W."/>
            <person name="Visel A."/>
            <person name="Grigoriev I.V."/>
        </authorList>
    </citation>
    <scope>NUCLEOTIDE SEQUENCE [LARGE SCALE GENOMIC DNA]</scope>
    <source>
        <strain evidence="7">finn</strain>
    </source>
</reference>
<keyword evidence="7" id="KW-1185">Reference proteome</keyword>
<evidence type="ECO:0000259" key="3">
    <source>
        <dbReference type="Pfam" id="PF25115"/>
    </source>
</evidence>
<name>A0A1Y1VII7_9FUNG</name>
<dbReference type="InterPro" id="IPR011330">
    <property type="entry name" value="Glyco_hydro/deAcase_b/a-brl"/>
</dbReference>
<gene>
    <name evidence="6" type="ORF">BCR36DRAFT_280357</name>
</gene>
<dbReference type="Pfam" id="PF25116">
    <property type="entry name" value="CBM87_Agd3"/>
    <property type="match status" value="1"/>
</dbReference>
<dbReference type="InterPro" id="IPR056825">
    <property type="entry name" value="Agd3_C"/>
</dbReference>
<dbReference type="PANTHER" id="PTHR31002">
    <property type="entry name" value="SERIPAUPERIN"/>
    <property type="match status" value="1"/>
</dbReference>
<dbReference type="AlphaFoldDB" id="A0A1Y1VII7"/>
<protein>
    <recommendedName>
        <fullName evidence="8">NodB homology domain-containing protein</fullName>
    </recommendedName>
</protein>
<dbReference type="Pfam" id="PF25115">
    <property type="entry name" value="Agd3_CE"/>
    <property type="match status" value="1"/>
</dbReference>
<dbReference type="GO" id="GO:0005975">
    <property type="term" value="P:carbohydrate metabolic process"/>
    <property type="evidence" value="ECO:0007669"/>
    <property type="project" value="InterPro"/>
</dbReference>
<feature type="domain" description="Agd3 CBM87" evidence="4">
    <location>
        <begin position="26"/>
        <end position="246"/>
    </location>
</feature>
<accession>A0A1Y1VII7</accession>